<sequence length="102" mass="10813">MSRIALRTNDFRTGSATGTGRRARRAIGAATLSVLTVLGSLLAGAMPALADQEEKRQAAADLWDPFTQAVVVGGTAFVMFVGLAGAVLYYTAKGHRRQTQPY</sequence>
<evidence type="ECO:0000313" key="3">
    <source>
        <dbReference type="Proteomes" id="UP000550714"/>
    </source>
</evidence>
<proteinExistence type="predicted"/>
<keyword evidence="1" id="KW-1133">Transmembrane helix</keyword>
<keyword evidence="3" id="KW-1185">Reference proteome</keyword>
<feature type="transmembrane region" description="Helical" evidence="1">
    <location>
        <begin position="66"/>
        <end position="90"/>
    </location>
</feature>
<dbReference type="AlphaFoldDB" id="A0A839RZT3"/>
<dbReference type="RefSeq" id="WP_183651272.1">
    <property type="nucleotide sequence ID" value="NZ_JACHWU010000001.1"/>
</dbReference>
<keyword evidence="1" id="KW-0472">Membrane</keyword>
<keyword evidence="1" id="KW-0812">Transmembrane</keyword>
<comment type="caution">
    <text evidence="2">The sequence shown here is derived from an EMBL/GenBank/DDBJ whole genome shotgun (WGS) entry which is preliminary data.</text>
</comment>
<reference evidence="2 3" key="1">
    <citation type="submission" date="2020-08" db="EMBL/GenBank/DDBJ databases">
        <title>Genomic Encyclopedia of Type Strains, Phase III (KMG-III): the genomes of soil and plant-associated and newly described type strains.</title>
        <authorList>
            <person name="Whitman W."/>
        </authorList>
    </citation>
    <scope>NUCLEOTIDE SEQUENCE [LARGE SCALE GENOMIC DNA]</scope>
    <source>
        <strain evidence="2 3">CECT 8577</strain>
    </source>
</reference>
<name>A0A839RZT3_9PSEU</name>
<evidence type="ECO:0000256" key="1">
    <source>
        <dbReference type="SAM" id="Phobius"/>
    </source>
</evidence>
<organism evidence="2 3">
    <name type="scientific">Prauserella isguenensis</name>
    <dbReference type="NCBI Taxonomy" id="1470180"/>
    <lineage>
        <taxon>Bacteria</taxon>
        <taxon>Bacillati</taxon>
        <taxon>Actinomycetota</taxon>
        <taxon>Actinomycetes</taxon>
        <taxon>Pseudonocardiales</taxon>
        <taxon>Pseudonocardiaceae</taxon>
        <taxon>Prauserella</taxon>
    </lineage>
</organism>
<dbReference type="EMBL" id="JACHWU010000001">
    <property type="protein sequence ID" value="MBB3050662.1"/>
    <property type="molecule type" value="Genomic_DNA"/>
</dbReference>
<evidence type="ECO:0000313" key="2">
    <source>
        <dbReference type="EMBL" id="MBB3050662.1"/>
    </source>
</evidence>
<gene>
    <name evidence="2" type="ORF">FHS23_001657</name>
</gene>
<protein>
    <submittedName>
        <fullName evidence="2">ABC-type Fe3+ transport system permease subunit</fullName>
    </submittedName>
</protein>
<accession>A0A839RZT3</accession>
<dbReference type="Proteomes" id="UP000550714">
    <property type="component" value="Unassembled WGS sequence"/>
</dbReference>